<dbReference type="PROSITE" id="PS50235">
    <property type="entry name" value="USP_3"/>
    <property type="match status" value="1"/>
</dbReference>
<dbReference type="PROSITE" id="PS00972">
    <property type="entry name" value="USP_1"/>
    <property type="match status" value="1"/>
</dbReference>
<dbReference type="PANTHER" id="PTHR24006">
    <property type="entry name" value="UBIQUITIN CARBOXYL-TERMINAL HYDROLASE"/>
    <property type="match status" value="1"/>
</dbReference>
<reference evidence="4" key="1">
    <citation type="submission" date="2023-06" db="EMBL/GenBank/DDBJ databases">
        <title>Male Hemibagrus guttatus genome.</title>
        <authorList>
            <person name="Bian C."/>
        </authorList>
    </citation>
    <scope>NUCLEOTIDE SEQUENCE</scope>
    <source>
        <strain evidence="4">Male_cb2023</strain>
        <tissue evidence="4">Muscle</tissue>
    </source>
</reference>
<feature type="compositionally biased region" description="Basic and acidic residues" evidence="2">
    <location>
        <begin position="413"/>
        <end position="453"/>
    </location>
</feature>
<keyword evidence="1" id="KW-0378">Hydrolase</keyword>
<evidence type="ECO:0000256" key="1">
    <source>
        <dbReference type="RuleBase" id="RU366025"/>
    </source>
</evidence>
<keyword evidence="5" id="KW-1185">Reference proteome</keyword>
<dbReference type="InterPro" id="IPR028889">
    <property type="entry name" value="USP"/>
</dbReference>
<dbReference type="SUPFAM" id="SSF54001">
    <property type="entry name" value="Cysteine proteinases"/>
    <property type="match status" value="1"/>
</dbReference>
<dbReference type="Gene3D" id="3.90.70.10">
    <property type="entry name" value="Cysteine proteinases"/>
    <property type="match status" value="1"/>
</dbReference>
<feature type="compositionally biased region" description="Basic and acidic residues" evidence="2">
    <location>
        <begin position="306"/>
        <end position="344"/>
    </location>
</feature>
<dbReference type="EC" id="3.4.19.12" evidence="1"/>
<dbReference type="GO" id="GO:0004843">
    <property type="term" value="F:cysteine-type deubiquitinase activity"/>
    <property type="evidence" value="ECO:0007669"/>
    <property type="project" value="UniProtKB-UniRule"/>
</dbReference>
<keyword evidence="1" id="KW-0645">Protease</keyword>
<keyword evidence="1" id="KW-0833">Ubl conjugation pathway</keyword>
<comment type="catalytic activity">
    <reaction evidence="1">
        <text>Thiol-dependent hydrolysis of ester, thioester, amide, peptide and isopeptide bonds formed by the C-terminal Gly of ubiquitin (a 76-residue protein attached to proteins as an intracellular targeting signal).</text>
        <dbReference type="EC" id="3.4.19.12"/>
    </reaction>
</comment>
<evidence type="ECO:0000256" key="2">
    <source>
        <dbReference type="SAM" id="MobiDB-lite"/>
    </source>
</evidence>
<dbReference type="AlphaFoldDB" id="A0AAE0V6P7"/>
<evidence type="ECO:0000313" key="5">
    <source>
        <dbReference type="Proteomes" id="UP001274896"/>
    </source>
</evidence>
<comment type="caution">
    <text evidence="4">The sequence shown here is derived from an EMBL/GenBank/DDBJ whole genome shotgun (WGS) entry which is preliminary data.</text>
</comment>
<dbReference type="GO" id="GO:0005829">
    <property type="term" value="C:cytosol"/>
    <property type="evidence" value="ECO:0007669"/>
    <property type="project" value="TreeGrafter"/>
</dbReference>
<dbReference type="GO" id="GO:0005634">
    <property type="term" value="C:nucleus"/>
    <property type="evidence" value="ECO:0007669"/>
    <property type="project" value="TreeGrafter"/>
</dbReference>
<dbReference type="PROSITE" id="PS00973">
    <property type="entry name" value="USP_2"/>
    <property type="match status" value="1"/>
</dbReference>
<name>A0AAE0V6P7_9TELE</name>
<feature type="region of interest" description="Disordered" evidence="2">
    <location>
        <begin position="303"/>
        <end position="495"/>
    </location>
</feature>
<dbReference type="Proteomes" id="UP001274896">
    <property type="component" value="Unassembled WGS sequence"/>
</dbReference>
<sequence length="565" mass="65177">MDPYMSYYGYQEPRSNVQERSAGQRYNGLRNQGATCYLNSVLQCLYMTEDFRKEVENFVPIQINSDEERLVQELQKLFVNMKECVCSTEGITQCLGITNVYKEEDVVEYYQKILKAIGPQLSKVFEGKMSNKTKCLNDHIFEEKCHFFTIPLAIKAEHSEVFNVLNGLNTFSEPVKLDEDNWLYCKDCGQKNETQTWNEIEEFPTILTLYPKRFYFDYNQMRPVKNHCPMDFPLHLLIRNNEYELYAVINHIGSEYGGHYNAVIKSFEDDKCVFQDPSNFKGSISSMKAYLLMYRRCKELLPNASEGRKQHPRAIEGREQHPRAIEGREQHPRASEGREQHPWAREGAQQHPQPSEGAEHHTQVSESTEHHNQASESTKLHPRSNEGAEQHPCVSEGAEHHTQASESTKLHPRVSEGTEQRPRASKGAEQHPRPSEGTEHHTQASEGAEHHTQASESTKLHPRASEGAEQHPRSSEGAEQHPQMSEGVKQHPRVRESTKLHQWGWRWVLTGHRFPSRRVRWLEEGHMEGVAYAIRCREPETIRHRVYLADGLEQPDKFGAELPAG</sequence>
<organism evidence="4 5">
    <name type="scientific">Hemibagrus guttatus</name>
    <dbReference type="NCBI Taxonomy" id="175788"/>
    <lineage>
        <taxon>Eukaryota</taxon>
        <taxon>Metazoa</taxon>
        <taxon>Chordata</taxon>
        <taxon>Craniata</taxon>
        <taxon>Vertebrata</taxon>
        <taxon>Euteleostomi</taxon>
        <taxon>Actinopterygii</taxon>
        <taxon>Neopterygii</taxon>
        <taxon>Teleostei</taxon>
        <taxon>Ostariophysi</taxon>
        <taxon>Siluriformes</taxon>
        <taxon>Bagridae</taxon>
        <taxon>Hemibagrus</taxon>
    </lineage>
</organism>
<feature type="compositionally biased region" description="Basic and acidic residues" evidence="2">
    <location>
        <begin position="357"/>
        <end position="373"/>
    </location>
</feature>
<dbReference type="InterPro" id="IPR001394">
    <property type="entry name" value="Peptidase_C19_UCH"/>
</dbReference>
<dbReference type="InterPro" id="IPR050164">
    <property type="entry name" value="Peptidase_C19"/>
</dbReference>
<dbReference type="Pfam" id="PF00443">
    <property type="entry name" value="UCH"/>
    <property type="match status" value="1"/>
</dbReference>
<gene>
    <name evidence="4" type="ORF">QTP70_011358</name>
</gene>
<dbReference type="InterPro" id="IPR018200">
    <property type="entry name" value="USP_CS"/>
</dbReference>
<dbReference type="InterPro" id="IPR038765">
    <property type="entry name" value="Papain-like_cys_pep_sf"/>
</dbReference>
<dbReference type="EMBL" id="JAUCMX010000005">
    <property type="protein sequence ID" value="KAK3545716.1"/>
    <property type="molecule type" value="Genomic_DNA"/>
</dbReference>
<accession>A0AAE0V6P7</accession>
<feature type="domain" description="USP" evidence="3">
    <location>
        <begin position="27"/>
        <end position="297"/>
    </location>
</feature>
<protein>
    <recommendedName>
        <fullName evidence="1">Ubiquitin carboxyl-terminal hydrolase</fullName>
        <ecNumber evidence="1">3.4.19.12</ecNumber>
    </recommendedName>
</protein>
<proteinExistence type="inferred from homology"/>
<evidence type="ECO:0000259" key="3">
    <source>
        <dbReference type="PROSITE" id="PS50235"/>
    </source>
</evidence>
<dbReference type="PANTHER" id="PTHR24006:SF899">
    <property type="entry name" value="UBIQUITIN CARBOXYL-TERMINAL HYDROLASE"/>
    <property type="match status" value="1"/>
</dbReference>
<dbReference type="GO" id="GO:0006508">
    <property type="term" value="P:proteolysis"/>
    <property type="evidence" value="ECO:0007669"/>
    <property type="project" value="UniProtKB-KW"/>
</dbReference>
<dbReference type="GO" id="GO:0016579">
    <property type="term" value="P:protein deubiquitination"/>
    <property type="evidence" value="ECO:0007669"/>
    <property type="project" value="InterPro"/>
</dbReference>
<comment type="similarity">
    <text evidence="1">Belongs to the peptidase C19 family.</text>
</comment>
<evidence type="ECO:0000313" key="4">
    <source>
        <dbReference type="EMBL" id="KAK3545716.1"/>
    </source>
</evidence>
<keyword evidence="1" id="KW-0788">Thiol protease</keyword>
<feature type="compositionally biased region" description="Basic and acidic residues" evidence="2">
    <location>
        <begin position="463"/>
        <end position="479"/>
    </location>
</feature>